<dbReference type="EMBL" id="JAIQCJ010002025">
    <property type="protein sequence ID" value="KAJ8785228.1"/>
    <property type="molecule type" value="Genomic_DNA"/>
</dbReference>
<dbReference type="InterPro" id="IPR016345">
    <property type="entry name" value="Casein_beta"/>
</dbReference>
<evidence type="ECO:0000256" key="1">
    <source>
        <dbReference type="ARBA" id="ARBA00002287"/>
    </source>
</evidence>
<evidence type="ECO:0000256" key="4">
    <source>
        <dbReference type="ARBA" id="ARBA00018977"/>
    </source>
</evidence>
<dbReference type="PANTHER" id="PTHR11500">
    <property type="entry name" value="BETA CASEIN"/>
    <property type="match status" value="1"/>
</dbReference>
<keyword evidence="10" id="KW-1185">Reference proteome</keyword>
<dbReference type="PROSITE" id="PS00306">
    <property type="entry name" value="CASEIN_ALPHA_BETA"/>
    <property type="match status" value="1"/>
</dbReference>
<dbReference type="GO" id="GO:0005615">
    <property type="term" value="C:extracellular space"/>
    <property type="evidence" value="ECO:0007669"/>
    <property type="project" value="TreeGrafter"/>
</dbReference>
<name>A0AB34H0G5_ESCRO</name>
<comment type="similarity">
    <text evidence="3">Belongs to the beta-casein family.</text>
</comment>
<evidence type="ECO:0000313" key="9">
    <source>
        <dbReference type="EMBL" id="KAJ8785228.1"/>
    </source>
</evidence>
<evidence type="ECO:0000313" key="10">
    <source>
        <dbReference type="Proteomes" id="UP001159641"/>
    </source>
</evidence>
<dbReference type="AlphaFoldDB" id="A0AB34H0G5"/>
<sequence>MALNTVYKEPQKQTIIHSAPPSLLFLYFRKKDLIAMKVLILACLVALALAGETVQSLSSSEQKVEKFKHEEQQQTEIIFPSFQDERQDKIHHFSQPQPLVYSYTGPIPSPILPQNVLTLAQPPVVVPFPQPEIMEIPKAKETILPKHKEMPFPVSPVEPFIESQSLPLTDLENLHLPLSLLQSLMHQPPQPLPPTPMFPPQPLPSLSQPKVLPIPQQVVPHIQRHMPIQALLLYQEPVLGPIRGLYPVIVSPNLLIVLFHL</sequence>
<evidence type="ECO:0000256" key="8">
    <source>
        <dbReference type="ARBA" id="ARBA00022743"/>
    </source>
</evidence>
<gene>
    <name evidence="9" type="ORF">J1605_007447</name>
</gene>
<reference evidence="9 10" key="1">
    <citation type="submission" date="2022-11" db="EMBL/GenBank/DDBJ databases">
        <title>Whole genome sequence of Eschrichtius robustus ER-17-0199.</title>
        <authorList>
            <person name="Bruniche-Olsen A."/>
            <person name="Black A.N."/>
            <person name="Fields C.J."/>
            <person name="Walden K."/>
            <person name="Dewoody J.A."/>
        </authorList>
    </citation>
    <scope>NUCLEOTIDE SEQUENCE [LARGE SCALE GENOMIC DNA]</scope>
    <source>
        <strain evidence="9">ER-17-0199</strain>
        <tissue evidence="9">Blubber</tissue>
    </source>
</reference>
<evidence type="ECO:0000256" key="7">
    <source>
        <dbReference type="ARBA" id="ARBA00022729"/>
    </source>
</evidence>
<evidence type="ECO:0000256" key="2">
    <source>
        <dbReference type="ARBA" id="ARBA00004613"/>
    </source>
</evidence>
<comment type="function">
    <text evidence="1">Important role in determination of the surface properties of the casein micelles.</text>
</comment>
<keyword evidence="5" id="KW-0964">Secreted</keyword>
<evidence type="ECO:0000256" key="6">
    <source>
        <dbReference type="ARBA" id="ARBA00022553"/>
    </source>
</evidence>
<keyword evidence="7" id="KW-0732">Signal</keyword>
<evidence type="ECO:0000256" key="3">
    <source>
        <dbReference type="ARBA" id="ARBA00008083"/>
    </source>
</evidence>
<accession>A0AB34H0G5</accession>
<dbReference type="Proteomes" id="UP001159641">
    <property type="component" value="Unassembled WGS sequence"/>
</dbReference>
<keyword evidence="8" id="KW-0494">Milk protein</keyword>
<evidence type="ECO:0000256" key="5">
    <source>
        <dbReference type="ARBA" id="ARBA00022525"/>
    </source>
</evidence>
<comment type="subcellular location">
    <subcellularLocation>
        <location evidence="2">Secreted</location>
    </subcellularLocation>
</comment>
<dbReference type="Pfam" id="PF00363">
    <property type="entry name" value="Casein"/>
    <property type="match status" value="1"/>
</dbReference>
<keyword evidence="6" id="KW-0597">Phosphoprotein</keyword>
<proteinExistence type="inferred from homology"/>
<organism evidence="9 10">
    <name type="scientific">Eschrichtius robustus</name>
    <name type="common">California gray whale</name>
    <name type="synonym">Eschrichtius gibbosus</name>
    <dbReference type="NCBI Taxonomy" id="9764"/>
    <lineage>
        <taxon>Eukaryota</taxon>
        <taxon>Metazoa</taxon>
        <taxon>Chordata</taxon>
        <taxon>Craniata</taxon>
        <taxon>Vertebrata</taxon>
        <taxon>Euteleostomi</taxon>
        <taxon>Mammalia</taxon>
        <taxon>Eutheria</taxon>
        <taxon>Laurasiatheria</taxon>
        <taxon>Artiodactyla</taxon>
        <taxon>Whippomorpha</taxon>
        <taxon>Cetacea</taxon>
        <taxon>Mysticeti</taxon>
        <taxon>Eschrichtiidae</taxon>
        <taxon>Eschrichtius</taxon>
    </lineage>
</organism>
<dbReference type="PANTHER" id="PTHR11500:SF0">
    <property type="entry name" value="BETA-CASEIN"/>
    <property type="match status" value="1"/>
</dbReference>
<dbReference type="InterPro" id="IPR031305">
    <property type="entry name" value="Casein_CS"/>
</dbReference>
<dbReference type="InterPro" id="IPR001588">
    <property type="entry name" value="Casein"/>
</dbReference>
<protein>
    <recommendedName>
        <fullName evidence="4">Beta-casein</fullName>
    </recommendedName>
</protein>
<comment type="caution">
    <text evidence="9">The sequence shown here is derived from an EMBL/GenBank/DDBJ whole genome shotgun (WGS) entry which is preliminary data.</text>
</comment>